<dbReference type="EMBL" id="FWXV01000003">
    <property type="protein sequence ID" value="SMD05507.1"/>
    <property type="molecule type" value="Genomic_DNA"/>
</dbReference>
<dbReference type="PANTHER" id="PTHR30055:SF175">
    <property type="entry name" value="HTH-TYPE TRANSCRIPTIONAL REPRESSOR KSTR2"/>
    <property type="match status" value="1"/>
</dbReference>
<evidence type="ECO:0000259" key="6">
    <source>
        <dbReference type="PROSITE" id="PS50977"/>
    </source>
</evidence>
<dbReference type="InterPro" id="IPR050109">
    <property type="entry name" value="HTH-type_TetR-like_transc_reg"/>
</dbReference>
<keyword evidence="4" id="KW-0804">Transcription</keyword>
<dbReference type="RefSeq" id="WP_084428391.1">
    <property type="nucleotide sequence ID" value="NZ_FWXV01000003.1"/>
</dbReference>
<proteinExistence type="predicted"/>
<dbReference type="GO" id="GO:0000976">
    <property type="term" value="F:transcription cis-regulatory region binding"/>
    <property type="evidence" value="ECO:0007669"/>
    <property type="project" value="TreeGrafter"/>
</dbReference>
<gene>
    <name evidence="7" type="ORF">SAMN05661093_03967</name>
</gene>
<keyword evidence="3 5" id="KW-0238">DNA-binding</keyword>
<organism evidence="7 8">
    <name type="scientific">Kibdelosporangium aridum</name>
    <dbReference type="NCBI Taxonomy" id="2030"/>
    <lineage>
        <taxon>Bacteria</taxon>
        <taxon>Bacillati</taxon>
        <taxon>Actinomycetota</taxon>
        <taxon>Actinomycetes</taxon>
        <taxon>Pseudonocardiales</taxon>
        <taxon>Pseudonocardiaceae</taxon>
        <taxon>Kibdelosporangium</taxon>
    </lineage>
</organism>
<dbReference type="SUPFAM" id="SSF46689">
    <property type="entry name" value="Homeodomain-like"/>
    <property type="match status" value="1"/>
</dbReference>
<keyword evidence="2" id="KW-0805">Transcription regulation</keyword>
<evidence type="ECO:0000256" key="3">
    <source>
        <dbReference type="ARBA" id="ARBA00023125"/>
    </source>
</evidence>
<feature type="domain" description="HTH tetR-type" evidence="6">
    <location>
        <begin position="2"/>
        <end position="62"/>
    </location>
</feature>
<evidence type="ECO:0000256" key="2">
    <source>
        <dbReference type="ARBA" id="ARBA00023015"/>
    </source>
</evidence>
<dbReference type="PROSITE" id="PS50977">
    <property type="entry name" value="HTH_TETR_2"/>
    <property type="match status" value="1"/>
</dbReference>
<sequence length="189" mass="21080">MADTKQRILDAARELFAAQGVQKTSLREIADRLGISKPALYYHFSSREDLVRTIVGPVIDGGEEFIRKLEQQPEIDKRTVLEEYFDLHYQHRGDIRLLLQEISTLSDLGLIELVVAWRERIGVLLLGPEPSLAQSVRATMALGGIQDCTIQFTDVPQDELRKIAVDAAMELLGLEENPAGENRTGPSAV</sequence>
<dbReference type="Proteomes" id="UP000192674">
    <property type="component" value="Unassembled WGS sequence"/>
</dbReference>
<dbReference type="OrthoDB" id="3186364at2"/>
<reference evidence="7 8" key="1">
    <citation type="submission" date="2017-04" db="EMBL/GenBank/DDBJ databases">
        <authorList>
            <person name="Afonso C.L."/>
            <person name="Miller P.J."/>
            <person name="Scott M.A."/>
            <person name="Spackman E."/>
            <person name="Goraichik I."/>
            <person name="Dimitrov K.M."/>
            <person name="Suarez D.L."/>
            <person name="Swayne D.E."/>
        </authorList>
    </citation>
    <scope>NUCLEOTIDE SEQUENCE [LARGE SCALE GENOMIC DNA]</scope>
    <source>
        <strain evidence="7 8">DSM 43828</strain>
    </source>
</reference>
<evidence type="ECO:0000256" key="5">
    <source>
        <dbReference type="PROSITE-ProRule" id="PRU00335"/>
    </source>
</evidence>
<name>A0A1W2E7I1_KIBAR</name>
<evidence type="ECO:0000313" key="8">
    <source>
        <dbReference type="Proteomes" id="UP000192674"/>
    </source>
</evidence>
<protein>
    <submittedName>
        <fullName evidence="7">Transcriptional regulator, TetR family</fullName>
    </submittedName>
</protein>
<dbReference type="AlphaFoldDB" id="A0A1W2E7I1"/>
<dbReference type="PRINTS" id="PR00455">
    <property type="entry name" value="HTHTETR"/>
</dbReference>
<accession>A0A1W2E7I1</accession>
<dbReference type="Gene3D" id="1.10.357.10">
    <property type="entry name" value="Tetracycline Repressor, domain 2"/>
    <property type="match status" value="1"/>
</dbReference>
<dbReference type="InterPro" id="IPR001647">
    <property type="entry name" value="HTH_TetR"/>
</dbReference>
<keyword evidence="8" id="KW-1185">Reference proteome</keyword>
<evidence type="ECO:0000313" key="7">
    <source>
        <dbReference type="EMBL" id="SMD05507.1"/>
    </source>
</evidence>
<dbReference type="InterPro" id="IPR009057">
    <property type="entry name" value="Homeodomain-like_sf"/>
</dbReference>
<feature type="DNA-binding region" description="H-T-H motif" evidence="5">
    <location>
        <begin position="25"/>
        <end position="44"/>
    </location>
</feature>
<keyword evidence="1" id="KW-0678">Repressor</keyword>
<evidence type="ECO:0000256" key="1">
    <source>
        <dbReference type="ARBA" id="ARBA00022491"/>
    </source>
</evidence>
<dbReference type="Pfam" id="PF00440">
    <property type="entry name" value="TetR_N"/>
    <property type="match status" value="1"/>
</dbReference>
<dbReference type="GO" id="GO:0003700">
    <property type="term" value="F:DNA-binding transcription factor activity"/>
    <property type="evidence" value="ECO:0007669"/>
    <property type="project" value="TreeGrafter"/>
</dbReference>
<dbReference type="PANTHER" id="PTHR30055">
    <property type="entry name" value="HTH-TYPE TRANSCRIPTIONAL REGULATOR RUTR"/>
    <property type="match status" value="1"/>
</dbReference>
<evidence type="ECO:0000256" key="4">
    <source>
        <dbReference type="ARBA" id="ARBA00023163"/>
    </source>
</evidence>